<gene>
    <name evidence="1" type="ORF">EPA93_24490</name>
</gene>
<protein>
    <submittedName>
        <fullName evidence="1">Uncharacterized protein</fullName>
    </submittedName>
</protein>
<proteinExistence type="predicted"/>
<name>A0A4P6JTQ3_KTERU</name>
<reference evidence="1 2" key="1">
    <citation type="submission" date="2019-01" db="EMBL/GenBank/DDBJ databases">
        <title>Ktedonosporobacter rubrisoli SCAWS-G2.</title>
        <authorList>
            <person name="Huang Y."/>
            <person name="Yan B."/>
        </authorList>
    </citation>
    <scope>NUCLEOTIDE SEQUENCE [LARGE SCALE GENOMIC DNA]</scope>
    <source>
        <strain evidence="1 2">SCAWS-G2</strain>
    </source>
</reference>
<keyword evidence="2" id="KW-1185">Reference proteome</keyword>
<dbReference type="EMBL" id="CP035758">
    <property type="protein sequence ID" value="QBD78969.1"/>
    <property type="molecule type" value="Genomic_DNA"/>
</dbReference>
<evidence type="ECO:0000313" key="2">
    <source>
        <dbReference type="Proteomes" id="UP000290365"/>
    </source>
</evidence>
<dbReference type="RefSeq" id="WP_129890022.1">
    <property type="nucleotide sequence ID" value="NZ_CP035758.1"/>
</dbReference>
<organism evidence="1 2">
    <name type="scientific">Ktedonosporobacter rubrisoli</name>
    <dbReference type="NCBI Taxonomy" id="2509675"/>
    <lineage>
        <taxon>Bacteria</taxon>
        <taxon>Bacillati</taxon>
        <taxon>Chloroflexota</taxon>
        <taxon>Ktedonobacteria</taxon>
        <taxon>Ktedonobacterales</taxon>
        <taxon>Ktedonosporobacteraceae</taxon>
        <taxon>Ktedonosporobacter</taxon>
    </lineage>
</organism>
<sequence>MPVTSYALPWFTRKASVWRSPISLLHPIMVARLKQTYRRFYRLLYALAEATLTNYQSKQDALL</sequence>
<accession>A0A4P6JTQ3</accession>
<dbReference type="AlphaFoldDB" id="A0A4P6JTQ3"/>
<dbReference type="Proteomes" id="UP000290365">
    <property type="component" value="Chromosome"/>
</dbReference>
<dbReference type="KEGG" id="kbs:EPA93_24490"/>
<evidence type="ECO:0000313" key="1">
    <source>
        <dbReference type="EMBL" id="QBD78969.1"/>
    </source>
</evidence>